<evidence type="ECO:0000313" key="10">
    <source>
        <dbReference type="EMBL" id="GAA2026751.1"/>
    </source>
</evidence>
<feature type="transmembrane region" description="Helical" evidence="9">
    <location>
        <begin position="116"/>
        <end position="139"/>
    </location>
</feature>
<evidence type="ECO:0000256" key="9">
    <source>
        <dbReference type="SAM" id="Phobius"/>
    </source>
</evidence>
<feature type="transmembrane region" description="Helical" evidence="9">
    <location>
        <begin position="185"/>
        <end position="205"/>
    </location>
</feature>
<evidence type="ECO:0000256" key="7">
    <source>
        <dbReference type="ARBA" id="ARBA00023136"/>
    </source>
</evidence>
<evidence type="ECO:0000256" key="2">
    <source>
        <dbReference type="ARBA" id="ARBA00022448"/>
    </source>
</evidence>
<evidence type="ECO:0000256" key="5">
    <source>
        <dbReference type="ARBA" id="ARBA00022692"/>
    </source>
</evidence>
<feature type="transmembrane region" description="Helical" evidence="9">
    <location>
        <begin position="290"/>
        <end position="313"/>
    </location>
</feature>
<feature type="region of interest" description="Disordered" evidence="8">
    <location>
        <begin position="1"/>
        <end position="24"/>
    </location>
</feature>
<sequence>MSTTTPPPGAAPATAPEAERAAPKRTRRRGFSTIVRNYGVVGFLVLLVLVFSLLLPATFPTAANFQAILTDQSIPIILALAVVLPLAAGEFDLSIGAVLGFSAITAIGLSNLGLPMVVAIAGALAVGLVAGAINAFFVVRVRMNAFIATLALATVLSGLNLLVTASSLLVLDDSAYGAITKTKVLGIQVVLAYAIVVALVLYYVLEKTPFGRYLRATGMGRDAARLSGVRVDRYLALAFIIAGGLAGFAGALLASRGGTAAPTLGPEYLLPAYAAAFLGATTIRPGYFNVWGTVIGVFLLAVGSNGLTLMGAATWVTNIFNGLALLAAVTVSLIVGRRRTSS</sequence>
<keyword evidence="4" id="KW-0997">Cell inner membrane</keyword>
<feature type="transmembrane region" description="Helical" evidence="9">
    <location>
        <begin position="319"/>
        <end position="336"/>
    </location>
</feature>
<dbReference type="CDD" id="cd06579">
    <property type="entry name" value="TM_PBP1_transp_AraH_like"/>
    <property type="match status" value="1"/>
</dbReference>
<feature type="transmembrane region" description="Helical" evidence="9">
    <location>
        <begin position="234"/>
        <end position="254"/>
    </location>
</feature>
<dbReference type="Proteomes" id="UP001501196">
    <property type="component" value="Unassembled WGS sequence"/>
</dbReference>
<feature type="transmembrane region" description="Helical" evidence="9">
    <location>
        <begin position="146"/>
        <end position="165"/>
    </location>
</feature>
<dbReference type="PANTHER" id="PTHR32196">
    <property type="entry name" value="ABC TRANSPORTER PERMEASE PROTEIN YPHD-RELATED-RELATED"/>
    <property type="match status" value="1"/>
</dbReference>
<keyword evidence="6 9" id="KW-1133">Transmembrane helix</keyword>
<keyword evidence="2" id="KW-0813">Transport</keyword>
<dbReference type="InterPro" id="IPR001851">
    <property type="entry name" value="ABC_transp_permease"/>
</dbReference>
<organism evidence="10 11">
    <name type="scientific">Agromyces tropicus</name>
    <dbReference type="NCBI Taxonomy" id="555371"/>
    <lineage>
        <taxon>Bacteria</taxon>
        <taxon>Bacillati</taxon>
        <taxon>Actinomycetota</taxon>
        <taxon>Actinomycetes</taxon>
        <taxon>Micrococcales</taxon>
        <taxon>Microbacteriaceae</taxon>
        <taxon>Agromyces</taxon>
    </lineage>
</organism>
<dbReference type="RefSeq" id="WP_344369558.1">
    <property type="nucleotide sequence ID" value="NZ_BAAAPW010000001.1"/>
</dbReference>
<evidence type="ECO:0000313" key="11">
    <source>
        <dbReference type="Proteomes" id="UP001501196"/>
    </source>
</evidence>
<feature type="transmembrane region" description="Helical" evidence="9">
    <location>
        <begin position="34"/>
        <end position="55"/>
    </location>
</feature>
<protein>
    <submittedName>
        <fullName evidence="10">ABC transporter permease</fullName>
    </submittedName>
</protein>
<feature type="transmembrane region" description="Helical" evidence="9">
    <location>
        <begin position="266"/>
        <end position="283"/>
    </location>
</feature>
<keyword evidence="3" id="KW-1003">Cell membrane</keyword>
<evidence type="ECO:0000256" key="1">
    <source>
        <dbReference type="ARBA" id="ARBA00004651"/>
    </source>
</evidence>
<dbReference type="Pfam" id="PF02653">
    <property type="entry name" value="BPD_transp_2"/>
    <property type="match status" value="1"/>
</dbReference>
<feature type="transmembrane region" description="Helical" evidence="9">
    <location>
        <begin position="67"/>
        <end position="86"/>
    </location>
</feature>
<feature type="compositionally biased region" description="Pro residues" evidence="8">
    <location>
        <begin position="1"/>
        <end position="10"/>
    </location>
</feature>
<keyword evidence="5 9" id="KW-0812">Transmembrane</keyword>
<comment type="caution">
    <text evidence="10">The sequence shown here is derived from an EMBL/GenBank/DDBJ whole genome shotgun (WGS) entry which is preliminary data.</text>
</comment>
<evidence type="ECO:0000256" key="8">
    <source>
        <dbReference type="SAM" id="MobiDB-lite"/>
    </source>
</evidence>
<comment type="subcellular location">
    <subcellularLocation>
        <location evidence="1">Cell membrane</location>
        <topology evidence="1">Multi-pass membrane protein</topology>
    </subcellularLocation>
</comment>
<reference evidence="11" key="1">
    <citation type="journal article" date="2019" name="Int. J. Syst. Evol. Microbiol.">
        <title>The Global Catalogue of Microorganisms (GCM) 10K type strain sequencing project: providing services to taxonomists for standard genome sequencing and annotation.</title>
        <authorList>
            <consortium name="The Broad Institute Genomics Platform"/>
            <consortium name="The Broad Institute Genome Sequencing Center for Infectious Disease"/>
            <person name="Wu L."/>
            <person name="Ma J."/>
        </authorList>
    </citation>
    <scope>NUCLEOTIDE SEQUENCE [LARGE SCALE GENOMIC DNA]</scope>
    <source>
        <strain evidence="11">JCM 15672</strain>
    </source>
</reference>
<dbReference type="EMBL" id="BAAAPW010000001">
    <property type="protein sequence ID" value="GAA2026751.1"/>
    <property type="molecule type" value="Genomic_DNA"/>
</dbReference>
<evidence type="ECO:0000256" key="6">
    <source>
        <dbReference type="ARBA" id="ARBA00022989"/>
    </source>
</evidence>
<evidence type="ECO:0000256" key="4">
    <source>
        <dbReference type="ARBA" id="ARBA00022519"/>
    </source>
</evidence>
<keyword evidence="11" id="KW-1185">Reference proteome</keyword>
<dbReference type="PANTHER" id="PTHR32196:SF21">
    <property type="entry name" value="ABC TRANSPORTER PERMEASE PROTEIN YPHD-RELATED"/>
    <property type="match status" value="1"/>
</dbReference>
<evidence type="ECO:0000256" key="3">
    <source>
        <dbReference type="ARBA" id="ARBA00022475"/>
    </source>
</evidence>
<accession>A0ABP5FIS9</accession>
<gene>
    <name evidence="10" type="ORF">GCM10009819_07480</name>
</gene>
<name>A0ABP5FIS9_9MICO</name>
<keyword evidence="7 9" id="KW-0472">Membrane</keyword>
<proteinExistence type="predicted"/>
<feature type="transmembrane region" description="Helical" evidence="9">
    <location>
        <begin position="93"/>
        <end position="110"/>
    </location>
</feature>